<dbReference type="AlphaFoldDB" id="A0A4P9W7P2"/>
<evidence type="ECO:0000256" key="1">
    <source>
        <dbReference type="SAM" id="MobiDB-lite"/>
    </source>
</evidence>
<accession>A0A4P9W7P2</accession>
<protein>
    <submittedName>
        <fullName evidence="2">Uncharacterized protein</fullName>
    </submittedName>
</protein>
<dbReference type="Proteomes" id="UP000269721">
    <property type="component" value="Unassembled WGS sequence"/>
</dbReference>
<sequence length="358" mass="38339">MTAGRGGNGARGLEHFVACLLSLSPRHAVKQRVLPVIPIKTAKPVLATEMPPSTTSPLQALPRPPAWSNMQSPQDPFVFESLPSSCPTPELPKWTAVPPPTPFSLSDFVVATYSSTPLDRPLTPPPPSPPQPSPPPLSNPLLRKTSLTRRVSTKRLRRKLTAACTVCGASVATLICHGTAVALSSPHAVHIVCTPCELTTSLGATAFFTDPAAEDESDVAGASRKRKTEPVGPGVQVECYPCQRLIGYGGVRLLTEGEKGLGGALVGAKGGQRGAWIEPDFLVEPCGGGGKFRTGKWRLKEMFEGNRKTCRLPHERIGKTPIEFETFSDPHEFFADQSDTVRYTLLRTSVDAVHASPT</sequence>
<keyword evidence="3" id="KW-1185">Reference proteome</keyword>
<evidence type="ECO:0000313" key="3">
    <source>
        <dbReference type="Proteomes" id="UP000269721"/>
    </source>
</evidence>
<gene>
    <name evidence="2" type="ORF">BDK51DRAFT_27298</name>
</gene>
<feature type="region of interest" description="Disordered" evidence="1">
    <location>
        <begin position="116"/>
        <end position="152"/>
    </location>
</feature>
<dbReference type="EMBL" id="KZ996753">
    <property type="protein sequence ID" value="RKO88384.1"/>
    <property type="molecule type" value="Genomic_DNA"/>
</dbReference>
<evidence type="ECO:0000313" key="2">
    <source>
        <dbReference type="EMBL" id="RKO88384.1"/>
    </source>
</evidence>
<feature type="compositionally biased region" description="Pro residues" evidence="1">
    <location>
        <begin position="122"/>
        <end position="138"/>
    </location>
</feature>
<name>A0A4P9W7P2_9FUNG</name>
<organism evidence="2 3">
    <name type="scientific">Blyttiomyces helicus</name>
    <dbReference type="NCBI Taxonomy" id="388810"/>
    <lineage>
        <taxon>Eukaryota</taxon>
        <taxon>Fungi</taxon>
        <taxon>Fungi incertae sedis</taxon>
        <taxon>Chytridiomycota</taxon>
        <taxon>Chytridiomycota incertae sedis</taxon>
        <taxon>Chytridiomycetes</taxon>
        <taxon>Chytridiomycetes incertae sedis</taxon>
        <taxon>Blyttiomyces</taxon>
    </lineage>
</organism>
<proteinExistence type="predicted"/>
<dbReference type="OrthoDB" id="2129662at2759"/>
<reference evidence="3" key="1">
    <citation type="journal article" date="2018" name="Nat. Microbiol.">
        <title>Leveraging single-cell genomics to expand the fungal tree of life.</title>
        <authorList>
            <person name="Ahrendt S.R."/>
            <person name="Quandt C.A."/>
            <person name="Ciobanu D."/>
            <person name="Clum A."/>
            <person name="Salamov A."/>
            <person name="Andreopoulos B."/>
            <person name="Cheng J.F."/>
            <person name="Woyke T."/>
            <person name="Pelin A."/>
            <person name="Henrissat B."/>
            <person name="Reynolds N.K."/>
            <person name="Benny G.L."/>
            <person name="Smith M.E."/>
            <person name="James T.Y."/>
            <person name="Grigoriev I.V."/>
        </authorList>
    </citation>
    <scope>NUCLEOTIDE SEQUENCE [LARGE SCALE GENOMIC DNA]</scope>
</reference>